<dbReference type="EMBL" id="MU003497">
    <property type="protein sequence ID" value="KAF2475026.1"/>
    <property type="molecule type" value="Genomic_DNA"/>
</dbReference>
<accession>A0ACB6R984</accession>
<gene>
    <name evidence="1" type="ORF">BDR25DRAFT_214775</name>
</gene>
<dbReference type="Proteomes" id="UP000799755">
    <property type="component" value="Unassembled WGS sequence"/>
</dbReference>
<reference evidence="1" key="1">
    <citation type="journal article" date="2020" name="Stud. Mycol.">
        <title>101 Dothideomycetes genomes: a test case for predicting lifestyles and emergence of pathogens.</title>
        <authorList>
            <person name="Haridas S."/>
            <person name="Albert R."/>
            <person name="Binder M."/>
            <person name="Bloem J."/>
            <person name="Labutti K."/>
            <person name="Salamov A."/>
            <person name="Andreopoulos B."/>
            <person name="Baker S."/>
            <person name="Barry K."/>
            <person name="Bills G."/>
            <person name="Bluhm B."/>
            <person name="Cannon C."/>
            <person name="Castanera R."/>
            <person name="Culley D."/>
            <person name="Daum C."/>
            <person name="Ezra D."/>
            <person name="Gonzalez J."/>
            <person name="Henrissat B."/>
            <person name="Kuo A."/>
            <person name="Liang C."/>
            <person name="Lipzen A."/>
            <person name="Lutzoni F."/>
            <person name="Magnuson J."/>
            <person name="Mondo S."/>
            <person name="Nolan M."/>
            <person name="Ohm R."/>
            <person name="Pangilinan J."/>
            <person name="Park H.-J."/>
            <person name="Ramirez L."/>
            <person name="Alfaro M."/>
            <person name="Sun H."/>
            <person name="Tritt A."/>
            <person name="Yoshinaga Y."/>
            <person name="Zwiers L.-H."/>
            <person name="Turgeon B."/>
            <person name="Goodwin S."/>
            <person name="Spatafora J."/>
            <person name="Crous P."/>
            <person name="Grigoriev I."/>
        </authorList>
    </citation>
    <scope>NUCLEOTIDE SEQUENCE</scope>
    <source>
        <strain evidence="1">ATCC 200398</strain>
    </source>
</reference>
<keyword evidence="1" id="KW-0808">Transferase</keyword>
<organism evidence="1 2">
    <name type="scientific">Lindgomyces ingoldianus</name>
    <dbReference type="NCBI Taxonomy" id="673940"/>
    <lineage>
        <taxon>Eukaryota</taxon>
        <taxon>Fungi</taxon>
        <taxon>Dikarya</taxon>
        <taxon>Ascomycota</taxon>
        <taxon>Pezizomycotina</taxon>
        <taxon>Dothideomycetes</taxon>
        <taxon>Pleosporomycetidae</taxon>
        <taxon>Pleosporales</taxon>
        <taxon>Lindgomycetaceae</taxon>
        <taxon>Lindgomyces</taxon>
    </lineage>
</organism>
<comment type="caution">
    <text evidence="1">The sequence shown here is derived from an EMBL/GenBank/DDBJ whole genome shotgun (WGS) entry which is preliminary data.</text>
</comment>
<proteinExistence type="predicted"/>
<feature type="non-terminal residue" evidence="1">
    <location>
        <position position="1"/>
    </location>
</feature>
<sequence length="145" mass="16426">LVDLSGGHGQISQALAKHTQNLTFTIRDLSHVVEQGRAALPSESKGQISFETQNFKKPQPSKKLPYAYLISRCLRNWSDCHSAVILRDLVPGLKTSSKVLVWDSVLVDRPVKKLSEKFNLQQDFIMATIQMARTDRWKSLDNLYS</sequence>
<name>A0ACB6R984_9PLEO</name>
<keyword evidence="1" id="KW-0489">Methyltransferase</keyword>
<protein>
    <submittedName>
        <fullName evidence="1">S-adenosyl-L-methionine-dependent methyltransferase</fullName>
    </submittedName>
</protein>
<keyword evidence="2" id="KW-1185">Reference proteome</keyword>
<evidence type="ECO:0000313" key="1">
    <source>
        <dbReference type="EMBL" id="KAF2475026.1"/>
    </source>
</evidence>
<evidence type="ECO:0000313" key="2">
    <source>
        <dbReference type="Proteomes" id="UP000799755"/>
    </source>
</evidence>